<evidence type="ECO:0000256" key="4">
    <source>
        <dbReference type="ARBA" id="ARBA00022553"/>
    </source>
</evidence>
<reference evidence="5 6" key="1">
    <citation type="journal article" date="2017" name="Nature">
        <title>The Apostasia genome and the evolution of orchids.</title>
        <authorList>
            <person name="Zhang G.Q."/>
            <person name="Liu K.W."/>
            <person name="Li Z."/>
            <person name="Lohaus R."/>
            <person name="Hsiao Y.Y."/>
            <person name="Niu S.C."/>
            <person name="Wang J.Y."/>
            <person name="Lin Y.C."/>
            <person name="Xu Q."/>
            <person name="Chen L.J."/>
            <person name="Yoshida K."/>
            <person name="Fujiwara S."/>
            <person name="Wang Z.W."/>
            <person name="Zhang Y.Q."/>
            <person name="Mitsuda N."/>
            <person name="Wang M."/>
            <person name="Liu G.H."/>
            <person name="Pecoraro L."/>
            <person name="Huang H.X."/>
            <person name="Xiao X.J."/>
            <person name="Lin M."/>
            <person name="Wu X.Y."/>
            <person name="Wu W.L."/>
            <person name="Chen Y.Y."/>
            <person name="Chang S.B."/>
            <person name="Sakamoto S."/>
            <person name="Ohme-Takagi M."/>
            <person name="Yagi M."/>
            <person name="Zeng S.J."/>
            <person name="Shen C.Y."/>
            <person name="Yeh C.M."/>
            <person name="Luo Y.B."/>
            <person name="Tsai W.C."/>
            <person name="Van de Peer Y."/>
            <person name="Liu Z.J."/>
        </authorList>
    </citation>
    <scope>NUCLEOTIDE SEQUENCE [LARGE SCALE GENOMIC DNA]</scope>
    <source>
        <strain evidence="6">cv. Shenzhen</strain>
        <tissue evidence="5">Stem</tissue>
    </source>
</reference>
<dbReference type="PANTHER" id="PTHR13105">
    <property type="entry name" value="MYELOID LEUKEMIA FACTOR"/>
    <property type="match status" value="1"/>
</dbReference>
<accession>A0A2I0AR26</accession>
<keyword evidence="3" id="KW-0963">Cytoplasm</keyword>
<sequence length="229" mass="25166">MLADGQYATPAVRCVSGYGPSAGKPHLLPEQYGPIGQMSRPCSSGCCPFGAFLQYETFPVRLGGLAYVDSAWASTWMVQMKKRESNCNRTEELHRSGNWQGTTCGKEYQSHRNDIPMASAGQTQSRKYTFHSSTVTYGGINGAYYSKSTTRRMGNDGVDKNSFPPLLCCTDKLPGFEAAWKGNAGQFVMRRNSGIGMQDYGNTRYKSHQGVGSSRVIDIEVLPLQQKSI</sequence>
<dbReference type="GO" id="GO:0005737">
    <property type="term" value="C:cytoplasm"/>
    <property type="evidence" value="ECO:0007669"/>
    <property type="project" value="UniProtKB-SubCell"/>
</dbReference>
<dbReference type="OrthoDB" id="8707547at2759"/>
<dbReference type="InterPro" id="IPR019376">
    <property type="entry name" value="Myeloid_leukemia_factor"/>
</dbReference>
<evidence type="ECO:0000256" key="3">
    <source>
        <dbReference type="ARBA" id="ARBA00022490"/>
    </source>
</evidence>
<keyword evidence="4" id="KW-0597">Phosphoprotein</keyword>
<comment type="subcellular location">
    <subcellularLocation>
        <location evidence="1">Cytoplasm</location>
    </subcellularLocation>
</comment>
<dbReference type="EMBL" id="KZ451959">
    <property type="protein sequence ID" value="PKA58005.1"/>
    <property type="molecule type" value="Genomic_DNA"/>
</dbReference>
<organism evidence="5 6">
    <name type="scientific">Apostasia shenzhenica</name>
    <dbReference type="NCBI Taxonomy" id="1088818"/>
    <lineage>
        <taxon>Eukaryota</taxon>
        <taxon>Viridiplantae</taxon>
        <taxon>Streptophyta</taxon>
        <taxon>Embryophyta</taxon>
        <taxon>Tracheophyta</taxon>
        <taxon>Spermatophyta</taxon>
        <taxon>Magnoliopsida</taxon>
        <taxon>Liliopsida</taxon>
        <taxon>Asparagales</taxon>
        <taxon>Orchidaceae</taxon>
        <taxon>Apostasioideae</taxon>
        <taxon>Apostasia</taxon>
    </lineage>
</organism>
<evidence type="ECO:0000313" key="5">
    <source>
        <dbReference type="EMBL" id="PKA58005.1"/>
    </source>
</evidence>
<evidence type="ECO:0000256" key="2">
    <source>
        <dbReference type="ARBA" id="ARBA00008332"/>
    </source>
</evidence>
<dbReference type="AlphaFoldDB" id="A0A2I0AR26"/>
<evidence type="ECO:0000313" key="6">
    <source>
        <dbReference type="Proteomes" id="UP000236161"/>
    </source>
</evidence>
<dbReference type="Proteomes" id="UP000236161">
    <property type="component" value="Unassembled WGS sequence"/>
</dbReference>
<evidence type="ECO:0000256" key="1">
    <source>
        <dbReference type="ARBA" id="ARBA00004496"/>
    </source>
</evidence>
<comment type="similarity">
    <text evidence="2">Belongs to the MLF family.</text>
</comment>
<name>A0A2I0AR26_9ASPA</name>
<keyword evidence="6" id="KW-1185">Reference proteome</keyword>
<protein>
    <submittedName>
        <fullName evidence="5">Uncharacterized protein</fullName>
    </submittedName>
</protein>
<proteinExistence type="inferred from homology"/>
<gene>
    <name evidence="5" type="ORF">AXF42_Ash012544</name>
</gene>
<dbReference type="STRING" id="1088818.A0A2I0AR26"/>